<keyword evidence="3" id="KW-1003">Cell membrane</keyword>
<evidence type="ECO:0000256" key="7">
    <source>
        <dbReference type="RuleBase" id="RU363032"/>
    </source>
</evidence>
<dbReference type="Pfam" id="PF00528">
    <property type="entry name" value="BPD_transp_1"/>
    <property type="match status" value="1"/>
</dbReference>
<evidence type="ECO:0000313" key="9">
    <source>
        <dbReference type="EMBL" id="MBB6457705.1"/>
    </source>
</evidence>
<dbReference type="InterPro" id="IPR000515">
    <property type="entry name" value="MetI-like"/>
</dbReference>
<keyword evidence="2 7" id="KW-0813">Transport</keyword>
<evidence type="ECO:0000256" key="3">
    <source>
        <dbReference type="ARBA" id="ARBA00022475"/>
    </source>
</evidence>
<dbReference type="GO" id="GO:0005886">
    <property type="term" value="C:plasma membrane"/>
    <property type="evidence" value="ECO:0007669"/>
    <property type="project" value="UniProtKB-SubCell"/>
</dbReference>
<keyword evidence="10" id="KW-1185">Reference proteome</keyword>
<name>A0A841QH91_9PROT</name>
<feature type="transmembrane region" description="Helical" evidence="7">
    <location>
        <begin position="118"/>
        <end position="143"/>
    </location>
</feature>
<feature type="domain" description="ABC transmembrane type-1" evidence="8">
    <location>
        <begin position="69"/>
        <end position="258"/>
    </location>
</feature>
<dbReference type="PANTHER" id="PTHR43386:SF25">
    <property type="entry name" value="PEPTIDE ABC TRANSPORTER PERMEASE PROTEIN"/>
    <property type="match status" value="1"/>
</dbReference>
<dbReference type="PROSITE" id="PS50928">
    <property type="entry name" value="ABC_TM1"/>
    <property type="match status" value="1"/>
</dbReference>
<dbReference type="CDD" id="cd06261">
    <property type="entry name" value="TM_PBP2"/>
    <property type="match status" value="1"/>
</dbReference>
<dbReference type="EMBL" id="JACHIE010000010">
    <property type="protein sequence ID" value="MBB6457705.1"/>
    <property type="molecule type" value="Genomic_DNA"/>
</dbReference>
<dbReference type="Gene3D" id="1.10.3720.10">
    <property type="entry name" value="MetI-like"/>
    <property type="match status" value="1"/>
</dbReference>
<keyword evidence="6 7" id="KW-0472">Membrane</keyword>
<keyword evidence="5 7" id="KW-1133">Transmembrane helix</keyword>
<proteinExistence type="inferred from homology"/>
<feature type="transmembrane region" description="Helical" evidence="7">
    <location>
        <begin position="235"/>
        <end position="257"/>
    </location>
</feature>
<protein>
    <submittedName>
        <fullName evidence="9">Peptide/nickel transport system permease protein</fullName>
    </submittedName>
</protein>
<evidence type="ECO:0000256" key="5">
    <source>
        <dbReference type="ARBA" id="ARBA00022989"/>
    </source>
</evidence>
<dbReference type="InterPro" id="IPR050366">
    <property type="entry name" value="BP-dependent_transpt_permease"/>
</dbReference>
<comment type="similarity">
    <text evidence="7">Belongs to the binding-protein-dependent transport system permease family.</text>
</comment>
<feature type="transmembrane region" description="Helical" evidence="7">
    <location>
        <begin position="12"/>
        <end position="29"/>
    </location>
</feature>
<gene>
    <name evidence="9" type="ORF">HNR55_002307</name>
</gene>
<comment type="subcellular location">
    <subcellularLocation>
        <location evidence="1 7">Cell membrane</location>
        <topology evidence="1 7">Multi-pass membrane protein</topology>
    </subcellularLocation>
</comment>
<reference evidence="9 10" key="1">
    <citation type="submission" date="2020-08" db="EMBL/GenBank/DDBJ databases">
        <title>Genomic Encyclopedia of Type Strains, Phase IV (KMG-IV): sequencing the most valuable type-strain genomes for metagenomic binning, comparative biology and taxonomic classification.</title>
        <authorList>
            <person name="Goeker M."/>
        </authorList>
    </citation>
    <scope>NUCLEOTIDE SEQUENCE [LARGE SCALE GENOMIC DNA]</scope>
    <source>
        <strain evidence="9 10">DSM 4491</strain>
    </source>
</reference>
<feature type="transmembrane region" description="Helical" evidence="7">
    <location>
        <begin position="195"/>
        <end position="215"/>
    </location>
</feature>
<comment type="caution">
    <text evidence="9">The sequence shown here is derived from an EMBL/GenBank/DDBJ whole genome shotgun (WGS) entry which is preliminary data.</text>
</comment>
<dbReference type="Proteomes" id="UP000578000">
    <property type="component" value="Unassembled WGS sequence"/>
</dbReference>
<accession>A0A841QH91</accession>
<evidence type="ECO:0000256" key="2">
    <source>
        <dbReference type="ARBA" id="ARBA00022448"/>
    </source>
</evidence>
<sequence>MPHHITPTRLAVALPVIMLALVAFWPALFSSQNPLTGLPAEYLTAPSSHHWFGTDQFGRDVFARVVYGSFSTLSSAVLAVGVSLLLAIPAGLLAGLGNPRIERAIRACADIVLSIPEIFLSLSIITLIGPGAIHVALAVGISQTAGFVRMIHTEVARVQATEYMEAAIGIGGTFSQVVLRHVLPNSLAPALALASLRLGTAILAISTICFLGYGPPPPTPEWGLMITEGRDYLSTAWWITTFPGLAIIFSAWTASLVSHALRSTP</sequence>
<evidence type="ECO:0000256" key="1">
    <source>
        <dbReference type="ARBA" id="ARBA00004651"/>
    </source>
</evidence>
<dbReference type="PANTHER" id="PTHR43386">
    <property type="entry name" value="OLIGOPEPTIDE TRANSPORT SYSTEM PERMEASE PROTEIN APPC"/>
    <property type="match status" value="1"/>
</dbReference>
<evidence type="ECO:0000256" key="6">
    <source>
        <dbReference type="ARBA" id="ARBA00023136"/>
    </source>
</evidence>
<dbReference type="AlphaFoldDB" id="A0A841QH91"/>
<evidence type="ECO:0000313" key="10">
    <source>
        <dbReference type="Proteomes" id="UP000578000"/>
    </source>
</evidence>
<feature type="transmembrane region" description="Helical" evidence="7">
    <location>
        <begin position="76"/>
        <end position="97"/>
    </location>
</feature>
<evidence type="ECO:0000256" key="4">
    <source>
        <dbReference type="ARBA" id="ARBA00022692"/>
    </source>
</evidence>
<keyword evidence="4 7" id="KW-0812">Transmembrane</keyword>
<dbReference type="InterPro" id="IPR035906">
    <property type="entry name" value="MetI-like_sf"/>
</dbReference>
<evidence type="ECO:0000259" key="8">
    <source>
        <dbReference type="PROSITE" id="PS50928"/>
    </source>
</evidence>
<organism evidence="9 10">
    <name type="scientific">Acetobacter lovaniensis</name>
    <dbReference type="NCBI Taxonomy" id="104100"/>
    <lineage>
        <taxon>Bacteria</taxon>
        <taxon>Pseudomonadati</taxon>
        <taxon>Pseudomonadota</taxon>
        <taxon>Alphaproteobacteria</taxon>
        <taxon>Acetobacterales</taxon>
        <taxon>Acetobacteraceae</taxon>
        <taxon>Acetobacter</taxon>
    </lineage>
</organism>
<dbReference type="RefSeq" id="WP_166115602.1">
    <property type="nucleotide sequence ID" value="NZ_BAABDB010000010.1"/>
</dbReference>
<dbReference type="SUPFAM" id="SSF161098">
    <property type="entry name" value="MetI-like"/>
    <property type="match status" value="1"/>
</dbReference>
<dbReference type="GO" id="GO:0055085">
    <property type="term" value="P:transmembrane transport"/>
    <property type="evidence" value="ECO:0007669"/>
    <property type="project" value="InterPro"/>
</dbReference>